<feature type="signal peptide" evidence="1">
    <location>
        <begin position="1"/>
        <end position="27"/>
    </location>
</feature>
<evidence type="ECO:0000256" key="1">
    <source>
        <dbReference type="SAM" id="SignalP"/>
    </source>
</evidence>
<dbReference type="Proteomes" id="UP000070444">
    <property type="component" value="Unassembled WGS sequence"/>
</dbReference>
<evidence type="ECO:0000313" key="3">
    <source>
        <dbReference type="Proteomes" id="UP000070444"/>
    </source>
</evidence>
<keyword evidence="1" id="KW-0732">Signal</keyword>
<evidence type="ECO:0000313" key="2">
    <source>
        <dbReference type="EMBL" id="KXN68077.1"/>
    </source>
</evidence>
<reference evidence="2 3" key="1">
    <citation type="journal article" date="2015" name="Genome Biol. Evol.">
        <title>Phylogenomic analyses indicate that early fungi evolved digesting cell walls of algal ancestors of land plants.</title>
        <authorList>
            <person name="Chang Y."/>
            <person name="Wang S."/>
            <person name="Sekimoto S."/>
            <person name="Aerts A.L."/>
            <person name="Choi C."/>
            <person name="Clum A."/>
            <person name="LaButti K.M."/>
            <person name="Lindquist E.A."/>
            <person name="Yee Ngan C."/>
            <person name="Ohm R.A."/>
            <person name="Salamov A.A."/>
            <person name="Grigoriev I.V."/>
            <person name="Spatafora J.W."/>
            <person name="Berbee M.L."/>
        </authorList>
    </citation>
    <scope>NUCLEOTIDE SEQUENCE [LARGE SCALE GENOMIC DNA]</scope>
    <source>
        <strain evidence="2 3">NRRL 28638</strain>
    </source>
</reference>
<name>A0A137NZ90_CONC2</name>
<gene>
    <name evidence="2" type="ORF">CONCODRAFT_79923</name>
</gene>
<dbReference type="EMBL" id="KQ964597">
    <property type="protein sequence ID" value="KXN68077.1"/>
    <property type="molecule type" value="Genomic_DNA"/>
</dbReference>
<accession>A0A137NZ90</accession>
<sequence>MKLTLLSLFPSFICVTFFIALLQPVVSFSARCGCSELAKKFRERVGQSPLGKVNPQLCAYMEKSCLECCNWDNYSQPECCVYQEEKQIC</sequence>
<dbReference type="AlphaFoldDB" id="A0A137NZ90"/>
<feature type="chain" id="PRO_5007294303" evidence="1">
    <location>
        <begin position="28"/>
        <end position="89"/>
    </location>
</feature>
<protein>
    <submittedName>
        <fullName evidence="2">Uncharacterized protein</fullName>
    </submittedName>
</protein>
<proteinExistence type="predicted"/>
<organism evidence="2 3">
    <name type="scientific">Conidiobolus coronatus (strain ATCC 28846 / CBS 209.66 / NRRL 28638)</name>
    <name type="common">Delacroixia coronata</name>
    <dbReference type="NCBI Taxonomy" id="796925"/>
    <lineage>
        <taxon>Eukaryota</taxon>
        <taxon>Fungi</taxon>
        <taxon>Fungi incertae sedis</taxon>
        <taxon>Zoopagomycota</taxon>
        <taxon>Entomophthoromycotina</taxon>
        <taxon>Entomophthoromycetes</taxon>
        <taxon>Entomophthorales</taxon>
        <taxon>Ancylistaceae</taxon>
        <taxon>Conidiobolus</taxon>
    </lineage>
</organism>
<keyword evidence="3" id="KW-1185">Reference proteome</keyword>